<sequence length="247" mass="26741">MAYSDVLLPGDEVPQEQLPSNPKKALSIGPGLRHIPPSTISATSVGALNVDWRRNAAWMDVNGGRYLPSTNDPIIVRVTGSSGEAFNCQITPYTSYAALPHLSFQDATKKTRPQLANGALVYARIATPAAHLLHIDPELTCIDPSTGKSEGLGPLKGGMLFKISLGMARRLLMTSKRAKEDAKIIILDRLGEKWGFEVAVGRNGYLWVDANDIQRTMAVGRAITEVDEQGLVVQEQEALAQKVLKQG</sequence>
<dbReference type="EMBL" id="ML975167">
    <property type="protein sequence ID" value="KAF1810174.1"/>
    <property type="molecule type" value="Genomic_DNA"/>
</dbReference>
<feature type="domain" description="Exosome complex exonuclease Rrp40 N-terminal" evidence="6">
    <location>
        <begin position="26"/>
        <end position="65"/>
    </location>
</feature>
<dbReference type="Gene3D" id="2.40.50.140">
    <property type="entry name" value="Nucleic acid-binding proteins"/>
    <property type="match status" value="1"/>
</dbReference>
<evidence type="ECO:0000256" key="2">
    <source>
        <dbReference type="ARBA" id="ARBA00022835"/>
    </source>
</evidence>
<evidence type="ECO:0000259" key="6">
    <source>
        <dbReference type="Pfam" id="PF18311"/>
    </source>
</evidence>
<reference evidence="7 9" key="1">
    <citation type="submission" date="2020-01" db="EMBL/GenBank/DDBJ databases">
        <authorList>
            <consortium name="DOE Joint Genome Institute"/>
            <person name="Haridas S."/>
            <person name="Albert R."/>
            <person name="Binder M."/>
            <person name="Bloem J."/>
            <person name="Labutti K."/>
            <person name="Salamov A."/>
            <person name="Andreopoulos B."/>
            <person name="Baker S.E."/>
            <person name="Barry K."/>
            <person name="Bills G."/>
            <person name="Bluhm B.H."/>
            <person name="Cannon C."/>
            <person name="Castanera R."/>
            <person name="Culley D.E."/>
            <person name="Daum C."/>
            <person name="Ezra D."/>
            <person name="Gonzalez J.B."/>
            <person name="Henrissat B."/>
            <person name="Kuo A."/>
            <person name="Liang C."/>
            <person name="Lipzen A."/>
            <person name="Lutzoni F."/>
            <person name="Magnuson J."/>
            <person name="Mondo S."/>
            <person name="Nolan M."/>
            <person name="Ohm R."/>
            <person name="Pangilinan J."/>
            <person name="Park H.-J."/>
            <person name="Ramirez L."/>
            <person name="Alfaro M."/>
            <person name="Sun H."/>
            <person name="Tritt A."/>
            <person name="Yoshinaga Y."/>
            <person name="Zwiers L.-H."/>
            <person name="Turgeon B.G."/>
            <person name="Goodwin S.B."/>
            <person name="Spatafora J.W."/>
            <person name="Crous P.W."/>
            <person name="Grigoriev I.V."/>
        </authorList>
    </citation>
    <scope>NUCLEOTIDE SEQUENCE</scope>
    <source>
        <strain evidence="7 9">CBS 781.70</strain>
    </source>
</reference>
<gene>
    <name evidence="7 9" type="ORF">P152DRAFT_401634</name>
</gene>
<evidence type="ECO:0000313" key="8">
    <source>
        <dbReference type="Proteomes" id="UP000504638"/>
    </source>
</evidence>
<feature type="domain" description="K Homology" evidence="5">
    <location>
        <begin position="158"/>
        <end position="213"/>
    </location>
</feature>
<reference evidence="9" key="2">
    <citation type="submission" date="2020-04" db="EMBL/GenBank/DDBJ databases">
        <authorList>
            <consortium name="NCBI Genome Project"/>
        </authorList>
    </citation>
    <scope>NUCLEOTIDE SEQUENCE</scope>
    <source>
        <strain evidence="9">CBS 781.70</strain>
    </source>
</reference>
<dbReference type="Pfam" id="PF15985">
    <property type="entry name" value="KH_6"/>
    <property type="match status" value="1"/>
</dbReference>
<keyword evidence="8" id="KW-1185">Reference proteome</keyword>
<evidence type="ECO:0000256" key="4">
    <source>
        <dbReference type="SAM" id="MobiDB-lite"/>
    </source>
</evidence>
<dbReference type="Proteomes" id="UP000504638">
    <property type="component" value="Unplaced"/>
</dbReference>
<evidence type="ECO:0000256" key="1">
    <source>
        <dbReference type="ARBA" id="ARBA00004123"/>
    </source>
</evidence>
<dbReference type="FunFam" id="2.40.50.100:FF:000073">
    <property type="entry name" value="Putative Exosome complex component RRP40"/>
    <property type="match status" value="1"/>
</dbReference>
<dbReference type="SUPFAM" id="SSF54791">
    <property type="entry name" value="Eukaryotic type KH-domain (KH-domain type I)"/>
    <property type="match status" value="1"/>
</dbReference>
<dbReference type="GO" id="GO:0000177">
    <property type="term" value="C:cytoplasmic exosome (RNase complex)"/>
    <property type="evidence" value="ECO:0007669"/>
    <property type="project" value="TreeGrafter"/>
</dbReference>
<dbReference type="PANTHER" id="PTHR21321">
    <property type="entry name" value="PNAS-3 RELATED"/>
    <property type="match status" value="1"/>
</dbReference>
<dbReference type="InterPro" id="IPR036612">
    <property type="entry name" value="KH_dom_type_1_sf"/>
</dbReference>
<keyword evidence="2" id="KW-0271">Exosome</keyword>
<dbReference type="Gene3D" id="3.30.1370.10">
    <property type="entry name" value="K Homology domain, type 1"/>
    <property type="match status" value="1"/>
</dbReference>
<accession>A0A6G1FWM7</accession>
<dbReference type="RefSeq" id="XP_033531805.1">
    <property type="nucleotide sequence ID" value="XM_033676616.1"/>
</dbReference>
<dbReference type="GO" id="GO:0000467">
    <property type="term" value="P:exonucleolytic trimming to generate mature 3'-end of 5.8S rRNA from tricistronic rRNA transcript (SSU-rRNA, 5.8S rRNA, LSU-rRNA)"/>
    <property type="evidence" value="ECO:0007669"/>
    <property type="project" value="TreeGrafter"/>
</dbReference>
<comment type="subcellular location">
    <subcellularLocation>
        <location evidence="1">Nucleus</location>
    </subcellularLocation>
</comment>
<dbReference type="Pfam" id="PF18311">
    <property type="entry name" value="Rrp40_N"/>
    <property type="match status" value="1"/>
</dbReference>
<dbReference type="OrthoDB" id="340500at2759"/>
<dbReference type="GO" id="GO:0071051">
    <property type="term" value="P:poly(A)-dependent snoRNA 3'-end processing"/>
    <property type="evidence" value="ECO:0007669"/>
    <property type="project" value="TreeGrafter"/>
</dbReference>
<dbReference type="GO" id="GO:0071035">
    <property type="term" value="P:nuclear polyadenylation-dependent rRNA catabolic process"/>
    <property type="evidence" value="ECO:0007669"/>
    <property type="project" value="TreeGrafter"/>
</dbReference>
<dbReference type="SUPFAM" id="SSF50249">
    <property type="entry name" value="Nucleic acid-binding proteins"/>
    <property type="match status" value="1"/>
</dbReference>
<dbReference type="GO" id="GO:0071034">
    <property type="term" value="P:CUT catabolic process"/>
    <property type="evidence" value="ECO:0007669"/>
    <property type="project" value="TreeGrafter"/>
</dbReference>
<dbReference type="GeneID" id="54417186"/>
<keyword evidence="3" id="KW-0694">RNA-binding</keyword>
<reference evidence="9" key="3">
    <citation type="submission" date="2025-04" db="UniProtKB">
        <authorList>
            <consortium name="RefSeq"/>
        </authorList>
    </citation>
    <scope>IDENTIFICATION</scope>
    <source>
        <strain evidence="9">CBS 781.70</strain>
    </source>
</reference>
<dbReference type="AlphaFoldDB" id="A0A6G1FWM7"/>
<feature type="region of interest" description="Disordered" evidence="4">
    <location>
        <begin position="1"/>
        <end position="23"/>
    </location>
</feature>
<evidence type="ECO:0008006" key="10">
    <source>
        <dbReference type="Google" id="ProtNLM"/>
    </source>
</evidence>
<organism evidence="7">
    <name type="scientific">Eremomyces bilateralis CBS 781.70</name>
    <dbReference type="NCBI Taxonomy" id="1392243"/>
    <lineage>
        <taxon>Eukaryota</taxon>
        <taxon>Fungi</taxon>
        <taxon>Dikarya</taxon>
        <taxon>Ascomycota</taxon>
        <taxon>Pezizomycotina</taxon>
        <taxon>Dothideomycetes</taxon>
        <taxon>Dothideomycetes incertae sedis</taxon>
        <taxon>Eremomycetales</taxon>
        <taxon>Eremomycetaceae</taxon>
        <taxon>Eremomyces</taxon>
    </lineage>
</organism>
<dbReference type="Pfam" id="PF21262">
    <property type="entry name" value="RRP40_S1"/>
    <property type="match status" value="1"/>
</dbReference>
<dbReference type="InterPro" id="IPR041054">
    <property type="entry name" value="Rrp40_N_euk"/>
</dbReference>
<name>A0A6G1FWM7_9PEZI</name>
<evidence type="ECO:0000313" key="7">
    <source>
        <dbReference type="EMBL" id="KAF1810174.1"/>
    </source>
</evidence>
<dbReference type="GO" id="GO:0000176">
    <property type="term" value="C:nuclear exosome (RNase complex)"/>
    <property type="evidence" value="ECO:0007669"/>
    <property type="project" value="TreeGrafter"/>
</dbReference>
<evidence type="ECO:0000259" key="5">
    <source>
        <dbReference type="Pfam" id="PF15985"/>
    </source>
</evidence>
<dbReference type="InterPro" id="IPR026699">
    <property type="entry name" value="Exosome_RNA_bind1/RRP40/RRP4"/>
</dbReference>
<dbReference type="GO" id="GO:0034475">
    <property type="term" value="P:U4 snRNA 3'-end processing"/>
    <property type="evidence" value="ECO:0007669"/>
    <property type="project" value="TreeGrafter"/>
</dbReference>
<proteinExistence type="predicted"/>
<evidence type="ECO:0000313" key="9">
    <source>
        <dbReference type="RefSeq" id="XP_033531805.1"/>
    </source>
</evidence>
<protein>
    <recommendedName>
        <fullName evidence="10">Ribosomal RNA-processing protein 40</fullName>
    </recommendedName>
</protein>
<dbReference type="GO" id="GO:0071038">
    <property type="term" value="P:TRAMP-dependent tRNA surveillance pathway"/>
    <property type="evidence" value="ECO:0007669"/>
    <property type="project" value="TreeGrafter"/>
</dbReference>
<dbReference type="InterPro" id="IPR004088">
    <property type="entry name" value="KH_dom_type_1"/>
</dbReference>
<evidence type="ECO:0000256" key="3">
    <source>
        <dbReference type="ARBA" id="ARBA00022884"/>
    </source>
</evidence>
<dbReference type="GO" id="GO:0003723">
    <property type="term" value="F:RNA binding"/>
    <property type="evidence" value="ECO:0007669"/>
    <property type="project" value="UniProtKB-KW"/>
</dbReference>
<dbReference type="PANTHER" id="PTHR21321:SF1">
    <property type="entry name" value="EXOSOME COMPLEX COMPONENT RRP40"/>
    <property type="match status" value="1"/>
</dbReference>
<dbReference type="InterPro" id="IPR012340">
    <property type="entry name" value="NA-bd_OB-fold"/>
</dbReference>